<gene>
    <name evidence="3" type="primary">phoU</name>
    <name evidence="3" type="ORF">QE109_03670</name>
</gene>
<dbReference type="PANTHER" id="PTHR42930">
    <property type="entry name" value="PHOSPHATE-SPECIFIC TRANSPORT SYSTEM ACCESSORY PROTEIN PHOU"/>
    <property type="match status" value="1"/>
</dbReference>
<reference evidence="3 4" key="1">
    <citation type="submission" date="2023-04" db="EMBL/GenBank/DDBJ databases">
        <title>Fusibacter bizertensis strain WBS, isolated from littoral bottom sediments of the Arctic seas - biochemical and genomic analysis.</title>
        <authorList>
            <person name="Brioukhanov A.L."/>
        </authorList>
    </citation>
    <scope>NUCLEOTIDE SEQUENCE [LARGE SCALE GENOMIC DNA]</scope>
    <source>
        <strain evidence="3 4">WBS</strain>
    </source>
</reference>
<dbReference type="PANTHER" id="PTHR42930:SF3">
    <property type="entry name" value="PHOSPHATE-SPECIFIC TRANSPORT SYSTEM ACCESSORY PROTEIN PHOU"/>
    <property type="match status" value="1"/>
</dbReference>
<dbReference type="Pfam" id="PF01895">
    <property type="entry name" value="PhoU"/>
    <property type="match status" value="2"/>
</dbReference>
<name>A0ABT6N9Z4_9FIRM</name>
<keyword evidence="1" id="KW-0592">Phosphate transport</keyword>
<protein>
    <recommendedName>
        <fullName evidence="1">Phosphate-specific transport system accessory protein PhoU</fullName>
    </recommendedName>
</protein>
<feature type="domain" description="PhoU" evidence="2">
    <location>
        <begin position="120"/>
        <end position="204"/>
    </location>
</feature>
<dbReference type="InterPro" id="IPR038078">
    <property type="entry name" value="PhoU-like_sf"/>
</dbReference>
<evidence type="ECO:0000256" key="1">
    <source>
        <dbReference type="PIRNR" id="PIRNR003107"/>
    </source>
</evidence>
<keyword evidence="1" id="KW-0813">Transport</keyword>
<organism evidence="3 4">
    <name type="scientific">Fusibacter bizertensis</name>
    <dbReference type="NCBI Taxonomy" id="1488331"/>
    <lineage>
        <taxon>Bacteria</taxon>
        <taxon>Bacillati</taxon>
        <taxon>Bacillota</taxon>
        <taxon>Clostridia</taxon>
        <taxon>Eubacteriales</taxon>
        <taxon>Eubacteriales Family XII. Incertae Sedis</taxon>
        <taxon>Fusibacter</taxon>
    </lineage>
</organism>
<comment type="subunit">
    <text evidence="1">Homodimer.</text>
</comment>
<dbReference type="NCBIfam" id="TIGR02135">
    <property type="entry name" value="phoU_full"/>
    <property type="match status" value="1"/>
</dbReference>
<evidence type="ECO:0000313" key="3">
    <source>
        <dbReference type="EMBL" id="MDH8677230.1"/>
    </source>
</evidence>
<dbReference type="RefSeq" id="WP_281093042.1">
    <property type="nucleotide sequence ID" value="NZ_JARYZI010000002.1"/>
</dbReference>
<comment type="similarity">
    <text evidence="1">Belongs to the PhoU family.</text>
</comment>
<evidence type="ECO:0000313" key="4">
    <source>
        <dbReference type="Proteomes" id="UP001158045"/>
    </source>
</evidence>
<comment type="caution">
    <text evidence="3">The sequence shown here is derived from an EMBL/GenBank/DDBJ whole genome shotgun (WGS) entry which is preliminary data.</text>
</comment>
<keyword evidence="4" id="KW-1185">Reference proteome</keyword>
<comment type="subcellular location">
    <subcellularLocation>
        <location evidence="1">Cytoplasm</location>
    </subcellularLocation>
</comment>
<proteinExistence type="inferred from homology"/>
<accession>A0ABT6N9Z4</accession>
<feature type="domain" description="PhoU" evidence="2">
    <location>
        <begin position="16"/>
        <end position="103"/>
    </location>
</feature>
<keyword evidence="1" id="KW-0963">Cytoplasm</keyword>
<dbReference type="PIRSF" id="PIRSF003107">
    <property type="entry name" value="PhoU"/>
    <property type="match status" value="1"/>
</dbReference>
<dbReference type="InterPro" id="IPR028366">
    <property type="entry name" value="PhoU"/>
</dbReference>
<dbReference type="EMBL" id="JARYZI010000002">
    <property type="protein sequence ID" value="MDH8677230.1"/>
    <property type="molecule type" value="Genomic_DNA"/>
</dbReference>
<comment type="function">
    <text evidence="1">Plays a role in the regulation of phosphate uptake.</text>
</comment>
<dbReference type="InterPro" id="IPR026022">
    <property type="entry name" value="PhoU_dom"/>
</dbReference>
<evidence type="ECO:0000259" key="2">
    <source>
        <dbReference type="Pfam" id="PF01895"/>
    </source>
</evidence>
<dbReference type="SUPFAM" id="SSF109755">
    <property type="entry name" value="PhoU-like"/>
    <property type="match status" value="1"/>
</dbReference>
<dbReference type="Gene3D" id="1.20.58.220">
    <property type="entry name" value="Phosphate transport system protein phou homolog 2, domain 2"/>
    <property type="match status" value="1"/>
</dbReference>
<dbReference type="Proteomes" id="UP001158045">
    <property type="component" value="Unassembled WGS sequence"/>
</dbReference>
<sequence>MRATLDNELRSIHVDIIKMGTLIEKTIEETITALVQQDTVLAKKIVEGDDRFDEMELEIEQQCIYIIARQQPLASDLRKIFSIVKIVTDLERIADHCQDISKLTLDLADKKYVKPLIDIPNMAKQVKEMVKMTIDCYIDQDVDKSKIVCANDDVVDKYFYIIMNDLELVMKEKPEEIKQCMDFMMIAKYLERMADHATNVAEWVIYSVEGVHFEGND</sequence>